<evidence type="ECO:0000256" key="8">
    <source>
        <dbReference type="RuleBase" id="RU363084"/>
    </source>
</evidence>
<dbReference type="OrthoDB" id="277961at2759"/>
<comment type="subcellular location">
    <subcellularLocation>
        <location evidence="2 8">Nucleus</location>
        <location evidence="2 8">Nucleolus</location>
    </subcellularLocation>
</comment>
<dbReference type="GO" id="GO:0006364">
    <property type="term" value="P:rRNA processing"/>
    <property type="evidence" value="ECO:0007669"/>
    <property type="project" value="UniProtKB-UniRule"/>
</dbReference>
<sequence length="120" mass="12930">MPASSAASTSASATTAAATARGPAHIVPPPRAEQHLAGVARISSWDSKVAARQRAAEVKAKEKAMKAEREEADKAKTKARMERRQKVADKARLEALAAKMSGKRLDRHKRRLGLTKKVAH</sequence>
<proteinExistence type="inferred from homology"/>
<dbReference type="GO" id="GO:0005730">
    <property type="term" value="C:nucleolus"/>
    <property type="evidence" value="ECO:0007669"/>
    <property type="project" value="UniProtKB-SubCell"/>
</dbReference>
<keyword evidence="4 8" id="KW-0690">Ribosome biogenesis</keyword>
<evidence type="ECO:0000313" key="11">
    <source>
        <dbReference type="Proteomes" id="UP000245946"/>
    </source>
</evidence>
<gene>
    <name evidence="10" type="ORF">FA09DRAFT_337884</name>
</gene>
<dbReference type="GeneID" id="37271586"/>
<comment type="similarity">
    <text evidence="3 8">Belongs to the CGR1 family.</text>
</comment>
<dbReference type="Proteomes" id="UP000245946">
    <property type="component" value="Unassembled WGS sequence"/>
</dbReference>
<keyword evidence="6" id="KW-0175">Coiled coil</keyword>
<keyword evidence="7 8" id="KW-0539">Nucleus</keyword>
<evidence type="ECO:0000256" key="6">
    <source>
        <dbReference type="ARBA" id="ARBA00023054"/>
    </source>
</evidence>
<comment type="function">
    <text evidence="1 8">Involved in nucleolar integrity and required for processing of the pre-rRNA for the 60S ribosome subunit.</text>
</comment>
<evidence type="ECO:0000256" key="2">
    <source>
        <dbReference type="ARBA" id="ARBA00004604"/>
    </source>
</evidence>
<evidence type="ECO:0000256" key="1">
    <source>
        <dbReference type="ARBA" id="ARBA00004090"/>
    </source>
</evidence>
<keyword evidence="11" id="KW-1185">Reference proteome</keyword>
<evidence type="ECO:0000256" key="4">
    <source>
        <dbReference type="ARBA" id="ARBA00022517"/>
    </source>
</evidence>
<feature type="compositionally biased region" description="Low complexity" evidence="9">
    <location>
        <begin position="1"/>
        <end position="20"/>
    </location>
</feature>
<feature type="compositionally biased region" description="Basic residues" evidence="9">
    <location>
        <begin position="101"/>
        <end position="120"/>
    </location>
</feature>
<protein>
    <recommendedName>
        <fullName evidence="8">rRNA-processing protein</fullName>
    </recommendedName>
</protein>
<organism evidence="10 11">
    <name type="scientific">Tilletiopsis washingtonensis</name>
    <dbReference type="NCBI Taxonomy" id="58919"/>
    <lineage>
        <taxon>Eukaryota</taxon>
        <taxon>Fungi</taxon>
        <taxon>Dikarya</taxon>
        <taxon>Basidiomycota</taxon>
        <taxon>Ustilaginomycotina</taxon>
        <taxon>Exobasidiomycetes</taxon>
        <taxon>Entylomatales</taxon>
        <taxon>Entylomatales incertae sedis</taxon>
        <taxon>Tilletiopsis</taxon>
    </lineage>
</organism>
<dbReference type="EMBL" id="KZ819289">
    <property type="protein sequence ID" value="PWN99165.1"/>
    <property type="molecule type" value="Genomic_DNA"/>
</dbReference>
<dbReference type="InterPro" id="IPR005579">
    <property type="entry name" value="Cgr1-like"/>
</dbReference>
<feature type="region of interest" description="Disordered" evidence="9">
    <location>
        <begin position="56"/>
        <end position="120"/>
    </location>
</feature>
<accession>A0A316ZFN9</accession>
<evidence type="ECO:0000313" key="10">
    <source>
        <dbReference type="EMBL" id="PWN99165.1"/>
    </source>
</evidence>
<feature type="region of interest" description="Disordered" evidence="9">
    <location>
        <begin position="1"/>
        <end position="31"/>
    </location>
</feature>
<evidence type="ECO:0000256" key="3">
    <source>
        <dbReference type="ARBA" id="ARBA00007869"/>
    </source>
</evidence>
<dbReference type="RefSeq" id="XP_025599444.1">
    <property type="nucleotide sequence ID" value="XM_025744042.1"/>
</dbReference>
<evidence type="ECO:0000256" key="9">
    <source>
        <dbReference type="SAM" id="MobiDB-lite"/>
    </source>
</evidence>
<keyword evidence="5 8" id="KW-0698">rRNA processing</keyword>
<feature type="compositionally biased region" description="Basic and acidic residues" evidence="9">
    <location>
        <begin position="56"/>
        <end position="93"/>
    </location>
</feature>
<name>A0A316ZFN9_9BASI</name>
<dbReference type="Pfam" id="PF03879">
    <property type="entry name" value="Cgr1"/>
    <property type="match status" value="1"/>
</dbReference>
<dbReference type="AlphaFoldDB" id="A0A316ZFN9"/>
<evidence type="ECO:0000256" key="7">
    <source>
        <dbReference type="ARBA" id="ARBA00023242"/>
    </source>
</evidence>
<reference evidence="10 11" key="1">
    <citation type="journal article" date="2018" name="Mol. Biol. Evol.">
        <title>Broad Genomic Sampling Reveals a Smut Pathogenic Ancestry of the Fungal Clade Ustilaginomycotina.</title>
        <authorList>
            <person name="Kijpornyongpan T."/>
            <person name="Mondo S.J."/>
            <person name="Barry K."/>
            <person name="Sandor L."/>
            <person name="Lee J."/>
            <person name="Lipzen A."/>
            <person name="Pangilinan J."/>
            <person name="LaButti K."/>
            <person name="Hainaut M."/>
            <person name="Henrissat B."/>
            <person name="Grigoriev I.V."/>
            <person name="Spatafora J.W."/>
            <person name="Aime M.C."/>
        </authorList>
    </citation>
    <scope>NUCLEOTIDE SEQUENCE [LARGE SCALE GENOMIC DNA]</scope>
    <source>
        <strain evidence="10 11">MCA 4186</strain>
    </source>
</reference>
<evidence type="ECO:0000256" key="5">
    <source>
        <dbReference type="ARBA" id="ARBA00022552"/>
    </source>
</evidence>